<dbReference type="PANTHER" id="PTHR12147:SF26">
    <property type="entry name" value="PEPTIDASE M28 DOMAIN-CONTAINING PROTEIN"/>
    <property type="match status" value="1"/>
</dbReference>
<evidence type="ECO:0000256" key="9">
    <source>
        <dbReference type="SAM" id="SignalP"/>
    </source>
</evidence>
<comment type="caution">
    <text evidence="12">The sequence shown here is derived from an EMBL/GenBank/DDBJ whole genome shotgun (WGS) entry which is preliminary data.</text>
</comment>
<feature type="region of interest" description="Disordered" evidence="8">
    <location>
        <begin position="492"/>
        <end position="522"/>
    </location>
</feature>
<dbReference type="InterPro" id="IPR007484">
    <property type="entry name" value="Peptidase_M28"/>
</dbReference>
<dbReference type="RefSeq" id="WP_181616234.1">
    <property type="nucleotide sequence ID" value="NZ_BAABAM010000014.1"/>
</dbReference>
<dbReference type="GO" id="GO:0046872">
    <property type="term" value="F:metal ion binding"/>
    <property type="evidence" value="ECO:0007669"/>
    <property type="project" value="UniProtKB-KW"/>
</dbReference>
<dbReference type="SUPFAM" id="SSF53187">
    <property type="entry name" value="Zn-dependent exopeptidases"/>
    <property type="match status" value="1"/>
</dbReference>
<evidence type="ECO:0000259" key="11">
    <source>
        <dbReference type="Pfam" id="PF04389"/>
    </source>
</evidence>
<evidence type="ECO:0000256" key="1">
    <source>
        <dbReference type="ARBA" id="ARBA00005957"/>
    </source>
</evidence>
<dbReference type="InterPro" id="IPR045175">
    <property type="entry name" value="M28_fam"/>
</dbReference>
<keyword evidence="5 9" id="KW-0732">Signal</keyword>
<dbReference type="Pfam" id="PF04389">
    <property type="entry name" value="Peptidase_M28"/>
    <property type="match status" value="1"/>
</dbReference>
<feature type="domain" description="PA" evidence="10">
    <location>
        <begin position="148"/>
        <end position="233"/>
    </location>
</feature>
<dbReference type="SUPFAM" id="SSF52025">
    <property type="entry name" value="PA domain"/>
    <property type="match status" value="1"/>
</dbReference>
<name>A0A7W0CUD0_9ACTN</name>
<evidence type="ECO:0000256" key="4">
    <source>
        <dbReference type="ARBA" id="ARBA00022723"/>
    </source>
</evidence>
<comment type="similarity">
    <text evidence="1">Belongs to the peptidase M28 family. M28A subfamily.</text>
</comment>
<dbReference type="InterPro" id="IPR046450">
    <property type="entry name" value="PA_dom_sf"/>
</dbReference>
<evidence type="ECO:0000256" key="3">
    <source>
        <dbReference type="ARBA" id="ARBA00022670"/>
    </source>
</evidence>
<dbReference type="EMBL" id="JACDUR010000012">
    <property type="protein sequence ID" value="MBA2897529.1"/>
    <property type="molecule type" value="Genomic_DNA"/>
</dbReference>
<evidence type="ECO:0000259" key="10">
    <source>
        <dbReference type="Pfam" id="PF02225"/>
    </source>
</evidence>
<evidence type="ECO:0000256" key="8">
    <source>
        <dbReference type="SAM" id="MobiDB-lite"/>
    </source>
</evidence>
<dbReference type="GO" id="GO:0004177">
    <property type="term" value="F:aminopeptidase activity"/>
    <property type="evidence" value="ECO:0007669"/>
    <property type="project" value="UniProtKB-KW"/>
</dbReference>
<dbReference type="InterPro" id="IPR003137">
    <property type="entry name" value="PA_domain"/>
</dbReference>
<feature type="compositionally biased region" description="Basic and acidic residues" evidence="8">
    <location>
        <begin position="511"/>
        <end position="522"/>
    </location>
</feature>
<reference evidence="12 13" key="1">
    <citation type="submission" date="2020-07" db="EMBL/GenBank/DDBJ databases">
        <title>Genomic Encyclopedia of Type Strains, Phase IV (KMG-IV): sequencing the most valuable type-strain genomes for metagenomic binning, comparative biology and taxonomic classification.</title>
        <authorList>
            <person name="Goeker M."/>
        </authorList>
    </citation>
    <scope>NUCLEOTIDE SEQUENCE [LARGE SCALE GENOMIC DNA]</scope>
    <source>
        <strain evidence="12 13">DSM 45533</strain>
    </source>
</reference>
<dbReference type="EC" id="3.4.11.15" evidence="12"/>
<proteinExistence type="inferred from homology"/>
<evidence type="ECO:0000313" key="12">
    <source>
        <dbReference type="EMBL" id="MBA2897529.1"/>
    </source>
</evidence>
<dbReference type="Pfam" id="PF02225">
    <property type="entry name" value="PA"/>
    <property type="match status" value="1"/>
</dbReference>
<feature type="chain" id="PRO_5031288008" evidence="9">
    <location>
        <begin position="27"/>
        <end position="522"/>
    </location>
</feature>
<dbReference type="PANTHER" id="PTHR12147">
    <property type="entry name" value="METALLOPEPTIDASE M28 FAMILY MEMBER"/>
    <property type="match status" value="1"/>
</dbReference>
<feature type="domain" description="Peptidase M28" evidence="11">
    <location>
        <begin position="259"/>
        <end position="475"/>
    </location>
</feature>
<dbReference type="GO" id="GO:0008235">
    <property type="term" value="F:metalloexopeptidase activity"/>
    <property type="evidence" value="ECO:0007669"/>
    <property type="project" value="InterPro"/>
</dbReference>
<dbReference type="InterPro" id="IPR041756">
    <property type="entry name" value="M28_SGAP-like"/>
</dbReference>
<sequence length="522" mass="54644">MKHRWKAGAALAALAVLIPMAGPAQADRGGNNDVAKLVREVKGSHAKLHLHALNLIAKANGNTRVDGTKGYEQSVKYVSTLLKLAGYDVTVQPFTFESEEFVTTPVFEQTAPTAKTLALLLDWYPAAGSAEGTFTGKLQNVDLVIPPGPVANTSSSGCEAADFAGFTPGNWALMQRGTCNFSVKVANAIAAGAAGAAIMNEGQPGRDGIIIPDLGGQVSIPVVGLEFYAGEALSKVAGGATVKFTFEGGTEVRTFQSSNVIAETRGGRKDNVVMVGGHLDSVAEGPGINDNGSGVSGILETALKLAKYKPKNAVRFAFWGGEEFGLLGAEHYVTNLPEAERNNIGLYLNYDMIASPNYMFGIYDGDDSDAVGAGPGPFGSDLIEKEYEAYYTSRGLPFQGTDFSGRSDYGPFIEVGIAAGGLFTGAEGRKTAAEVAKYGGVLNGRYDPCYHQACDDIKNISDTALDVNTDAIAQLTGTYAFSIEKLDAIHQPGKPHEVPVAARSASTGHSHSADVEAARSAS</sequence>
<dbReference type="Gene3D" id="3.50.30.30">
    <property type="match status" value="1"/>
</dbReference>
<keyword evidence="6 12" id="KW-0378">Hydrolase</keyword>
<dbReference type="AlphaFoldDB" id="A0A7W0CUD0"/>
<evidence type="ECO:0000256" key="6">
    <source>
        <dbReference type="ARBA" id="ARBA00022801"/>
    </source>
</evidence>
<keyword evidence="3" id="KW-0645">Protease</keyword>
<evidence type="ECO:0000256" key="2">
    <source>
        <dbReference type="ARBA" id="ARBA00022438"/>
    </source>
</evidence>
<accession>A0A7W0CUD0</accession>
<evidence type="ECO:0000313" key="13">
    <source>
        <dbReference type="Proteomes" id="UP000530928"/>
    </source>
</evidence>
<dbReference type="Proteomes" id="UP000530928">
    <property type="component" value="Unassembled WGS sequence"/>
</dbReference>
<organism evidence="12 13">
    <name type="scientific">Nonomuraea soli</name>
    <dbReference type="NCBI Taxonomy" id="1032476"/>
    <lineage>
        <taxon>Bacteria</taxon>
        <taxon>Bacillati</taxon>
        <taxon>Actinomycetota</taxon>
        <taxon>Actinomycetes</taxon>
        <taxon>Streptosporangiales</taxon>
        <taxon>Streptosporangiaceae</taxon>
        <taxon>Nonomuraea</taxon>
    </lineage>
</organism>
<dbReference type="Gene3D" id="3.40.630.10">
    <property type="entry name" value="Zn peptidases"/>
    <property type="match status" value="1"/>
</dbReference>
<dbReference type="GO" id="GO:0006508">
    <property type="term" value="P:proteolysis"/>
    <property type="evidence" value="ECO:0007669"/>
    <property type="project" value="UniProtKB-KW"/>
</dbReference>
<keyword evidence="13" id="KW-1185">Reference proteome</keyword>
<evidence type="ECO:0000256" key="5">
    <source>
        <dbReference type="ARBA" id="ARBA00022729"/>
    </source>
</evidence>
<keyword evidence="4" id="KW-0479">Metal-binding</keyword>
<evidence type="ECO:0000256" key="7">
    <source>
        <dbReference type="ARBA" id="ARBA00022833"/>
    </source>
</evidence>
<protein>
    <submittedName>
        <fullName evidence="12">Aminopeptidase Y</fullName>
        <ecNumber evidence="12">3.4.11.15</ecNumber>
    </submittedName>
</protein>
<gene>
    <name evidence="12" type="ORF">HNR30_008931</name>
</gene>
<keyword evidence="7" id="KW-0862">Zinc</keyword>
<keyword evidence="2 12" id="KW-0031">Aminopeptidase</keyword>
<dbReference type="CDD" id="cd03876">
    <property type="entry name" value="M28_SGAP_like"/>
    <property type="match status" value="1"/>
</dbReference>
<feature type="signal peptide" evidence="9">
    <location>
        <begin position="1"/>
        <end position="26"/>
    </location>
</feature>